<name>A0ABW5ZYN9_9BACT</name>
<dbReference type="EMBL" id="JBHUOZ010000001">
    <property type="protein sequence ID" value="MFD2918067.1"/>
    <property type="molecule type" value="Genomic_DNA"/>
</dbReference>
<evidence type="ECO:0000313" key="2">
    <source>
        <dbReference type="Proteomes" id="UP001597511"/>
    </source>
</evidence>
<proteinExistence type="predicted"/>
<protein>
    <recommendedName>
        <fullName evidence="3">HEAT repeat-containing protein</fullName>
    </recommendedName>
</protein>
<evidence type="ECO:0008006" key="3">
    <source>
        <dbReference type="Google" id="ProtNLM"/>
    </source>
</evidence>
<gene>
    <name evidence="1" type="ORF">ACFS6H_00010</name>
</gene>
<evidence type="ECO:0000313" key="1">
    <source>
        <dbReference type="EMBL" id="MFD2918067.1"/>
    </source>
</evidence>
<sequence>MKKIEDVLSEFNIDPGKLKSLLGQKGFRLLADDEIAETKEWLENYQLGIELFPVITNDESDFIGVYMEKPLLNKIALMQHHNLDFTPKFKDLNSLIKNIENGFITRDNDWEDFRNNFDYPSQNATTAYEHSIIGTLHQELEDKRNSNDRYELLASTIMVLTPYEKVEDIYQFLEDENIFVRQKCVSVLGDFYQHEPIKEKIRETLKTINNKILEKKVYNGSLVETKKGFWKSLFK</sequence>
<comment type="caution">
    <text evidence="1">The sequence shown here is derived from an EMBL/GenBank/DDBJ whole genome shotgun (WGS) entry which is preliminary data.</text>
</comment>
<keyword evidence="2" id="KW-1185">Reference proteome</keyword>
<dbReference type="Proteomes" id="UP001597511">
    <property type="component" value="Unassembled WGS sequence"/>
</dbReference>
<reference evidence="2" key="1">
    <citation type="journal article" date="2019" name="Int. J. Syst. Evol. Microbiol.">
        <title>The Global Catalogue of Microorganisms (GCM) 10K type strain sequencing project: providing services to taxonomists for standard genome sequencing and annotation.</title>
        <authorList>
            <consortium name="The Broad Institute Genomics Platform"/>
            <consortium name="The Broad Institute Genome Sequencing Center for Infectious Disease"/>
            <person name="Wu L."/>
            <person name="Ma J."/>
        </authorList>
    </citation>
    <scope>NUCLEOTIDE SEQUENCE [LARGE SCALE GENOMIC DNA]</scope>
    <source>
        <strain evidence="2">KCTC 23299</strain>
    </source>
</reference>
<dbReference type="RefSeq" id="WP_386093522.1">
    <property type="nucleotide sequence ID" value="NZ_JBHUOZ010000001.1"/>
</dbReference>
<accession>A0ABW5ZYN9</accession>
<organism evidence="1 2">
    <name type="scientific">Terrimonas rubra</name>
    <dbReference type="NCBI Taxonomy" id="1035890"/>
    <lineage>
        <taxon>Bacteria</taxon>
        <taxon>Pseudomonadati</taxon>
        <taxon>Bacteroidota</taxon>
        <taxon>Chitinophagia</taxon>
        <taxon>Chitinophagales</taxon>
        <taxon>Chitinophagaceae</taxon>
        <taxon>Terrimonas</taxon>
    </lineage>
</organism>